<evidence type="ECO:0000313" key="2">
    <source>
        <dbReference type="Proteomes" id="UP000824782"/>
    </source>
</evidence>
<dbReference type="AlphaFoldDB" id="A0AAV7C7D9"/>
<evidence type="ECO:0000313" key="1">
    <source>
        <dbReference type="EMBL" id="KAG8580886.1"/>
    </source>
</evidence>
<sequence length="83" mass="9887">MFPFALFMQNCKLDCNNHNIFCLGHSAVCSSERHCCQDLPKLDDILLWLTSCFLIFHCCFYRRFNEFFKYFFHNAVSLSQVCL</sequence>
<name>A0AAV7C7D9_ENGPU</name>
<proteinExistence type="predicted"/>
<protein>
    <submittedName>
        <fullName evidence="1">Uncharacterized protein</fullName>
    </submittedName>
</protein>
<accession>A0AAV7C7D9</accession>
<organism evidence="1 2">
    <name type="scientific">Engystomops pustulosus</name>
    <name type="common">Tungara frog</name>
    <name type="synonym">Physalaemus pustulosus</name>
    <dbReference type="NCBI Taxonomy" id="76066"/>
    <lineage>
        <taxon>Eukaryota</taxon>
        <taxon>Metazoa</taxon>
        <taxon>Chordata</taxon>
        <taxon>Craniata</taxon>
        <taxon>Vertebrata</taxon>
        <taxon>Euteleostomi</taxon>
        <taxon>Amphibia</taxon>
        <taxon>Batrachia</taxon>
        <taxon>Anura</taxon>
        <taxon>Neobatrachia</taxon>
        <taxon>Hyloidea</taxon>
        <taxon>Leptodactylidae</taxon>
        <taxon>Leiuperinae</taxon>
        <taxon>Engystomops</taxon>
    </lineage>
</organism>
<comment type="caution">
    <text evidence="1">The sequence shown here is derived from an EMBL/GenBank/DDBJ whole genome shotgun (WGS) entry which is preliminary data.</text>
</comment>
<gene>
    <name evidence="1" type="ORF">GDO81_007459</name>
</gene>
<reference evidence="1" key="1">
    <citation type="thesis" date="2020" institute="ProQuest LLC" country="789 East Eisenhower Parkway, Ann Arbor, MI, USA">
        <title>Comparative Genomics and Chromosome Evolution.</title>
        <authorList>
            <person name="Mudd A.B."/>
        </authorList>
    </citation>
    <scope>NUCLEOTIDE SEQUENCE</scope>
    <source>
        <strain evidence="1">237g6f4</strain>
        <tissue evidence="1">Blood</tissue>
    </source>
</reference>
<dbReference type="Proteomes" id="UP000824782">
    <property type="component" value="Unassembled WGS sequence"/>
</dbReference>
<keyword evidence="2" id="KW-1185">Reference proteome</keyword>
<dbReference type="EMBL" id="WNYA01000003">
    <property type="protein sequence ID" value="KAG8580886.1"/>
    <property type="molecule type" value="Genomic_DNA"/>
</dbReference>